<reference evidence="7 8" key="1">
    <citation type="submission" date="2012-05" db="EMBL/GenBank/DDBJ databases">
        <authorList>
            <person name="Harkins D.M."/>
            <person name="Madupu R."/>
            <person name="Durkin A.S."/>
            <person name="Torralba M."/>
            <person name="Methe B."/>
            <person name="Sutton G.G."/>
            <person name="Nelson K.E."/>
        </authorList>
    </citation>
    <scope>NUCLEOTIDE SEQUENCE [LARGE SCALE GENOMIC DNA]</scope>
    <source>
        <strain evidence="7 8">F0489</strain>
    </source>
</reference>
<dbReference type="RefSeq" id="WP_008729679.1">
    <property type="nucleotide sequence ID" value="NZ_AKFT01000013.1"/>
</dbReference>
<comment type="subcellular location">
    <subcellularLocation>
        <location evidence="1">Membrane</location>
        <topology evidence="1">Multi-pass membrane protein</topology>
    </subcellularLocation>
</comment>
<comment type="caution">
    <text evidence="7">The sequence shown here is derived from an EMBL/GenBank/DDBJ whole genome shotgun (WGS) entry which is preliminary data.</text>
</comment>
<evidence type="ECO:0000256" key="2">
    <source>
        <dbReference type="ARBA" id="ARBA00008333"/>
    </source>
</evidence>
<dbReference type="EMBL" id="AKFT01000013">
    <property type="protein sequence ID" value="EJF47400.1"/>
    <property type="molecule type" value="Genomic_DNA"/>
</dbReference>
<feature type="transmembrane region" description="Helical" evidence="6">
    <location>
        <begin position="71"/>
        <end position="90"/>
    </location>
</feature>
<dbReference type="PATRIC" id="fig|1125718.3.peg.288"/>
<feature type="transmembrane region" description="Helical" evidence="6">
    <location>
        <begin position="250"/>
        <end position="270"/>
    </location>
</feature>
<dbReference type="Proteomes" id="UP000002941">
    <property type="component" value="Unassembled WGS sequence"/>
</dbReference>
<evidence type="ECO:0000256" key="1">
    <source>
        <dbReference type="ARBA" id="ARBA00004141"/>
    </source>
</evidence>
<dbReference type="PANTHER" id="PTHR31632">
    <property type="entry name" value="IRON TRANSPORTER FTH1"/>
    <property type="match status" value="1"/>
</dbReference>
<keyword evidence="5 6" id="KW-0472">Membrane</keyword>
<dbReference type="NCBIfam" id="NF041756">
    <property type="entry name" value="EfeU"/>
    <property type="match status" value="1"/>
</dbReference>
<evidence type="ECO:0000313" key="7">
    <source>
        <dbReference type="EMBL" id="EJF47400.1"/>
    </source>
</evidence>
<dbReference type="Pfam" id="PF03239">
    <property type="entry name" value="FTR1"/>
    <property type="match status" value="1"/>
</dbReference>
<comment type="similarity">
    <text evidence="2">Belongs to the oxidase-dependent Fe transporter (OFeT) (TC 9.A.10.1) family.</text>
</comment>
<keyword evidence="4 6" id="KW-1133">Transmembrane helix</keyword>
<dbReference type="AlphaFoldDB" id="J1HN28"/>
<accession>J1HN28</accession>
<dbReference type="GO" id="GO:0015093">
    <property type="term" value="F:ferrous iron transmembrane transporter activity"/>
    <property type="evidence" value="ECO:0007669"/>
    <property type="project" value="TreeGrafter"/>
</dbReference>
<feature type="transmembrane region" description="Helical" evidence="6">
    <location>
        <begin position="39"/>
        <end position="59"/>
    </location>
</feature>
<evidence type="ECO:0000256" key="4">
    <source>
        <dbReference type="ARBA" id="ARBA00022989"/>
    </source>
</evidence>
<dbReference type="eggNOG" id="COG0672">
    <property type="taxonomic scope" value="Bacteria"/>
</dbReference>
<proteinExistence type="inferred from homology"/>
<name>J1HN28_9ACTO</name>
<protein>
    <submittedName>
        <fullName evidence="7">Iron permease FTR1 family protein</fullName>
    </submittedName>
</protein>
<organism evidence="7 8">
    <name type="scientific">Actinomyces massiliensis F0489</name>
    <dbReference type="NCBI Taxonomy" id="1125718"/>
    <lineage>
        <taxon>Bacteria</taxon>
        <taxon>Bacillati</taxon>
        <taxon>Actinomycetota</taxon>
        <taxon>Actinomycetes</taxon>
        <taxon>Actinomycetales</taxon>
        <taxon>Actinomycetaceae</taxon>
        <taxon>Actinomyces</taxon>
    </lineage>
</organism>
<dbReference type="InterPro" id="IPR004923">
    <property type="entry name" value="FTR1/Fip1/EfeU"/>
</dbReference>
<sequence>MFLANLLIALRESLEAALVVGIIAAYLVKAERRDVFPKLWLGVGLAALLPLALGAVLTWGPQTLTFQAQEIIGGVLSLVAVGLVTWMILWMGRNSRELKGEIGDALSNALGGGYSGWGVVWIAIVAVGREGMETALFIWATVKSSIEKNTAATTAGVVVGLILGAALGWAIYAGAVRFNLSRFFTISGYFLVVVAAGIVSYGVGDLQEAGVIPGIANHAYNFSSLVTSPAINWLYVLLSAMFQLNANPTVLQVISWWVYLIPVLIIFYRISSFRPVTSSSTRKAQA</sequence>
<gene>
    <name evidence="7" type="ORF">HMPREF1318_1568</name>
</gene>
<evidence type="ECO:0000256" key="3">
    <source>
        <dbReference type="ARBA" id="ARBA00022692"/>
    </source>
</evidence>
<dbReference type="PANTHER" id="PTHR31632:SF2">
    <property type="entry name" value="PLASMA MEMBRANE IRON PERMEASE"/>
    <property type="match status" value="1"/>
</dbReference>
<evidence type="ECO:0000256" key="6">
    <source>
        <dbReference type="SAM" id="Phobius"/>
    </source>
</evidence>
<keyword evidence="3 6" id="KW-0812">Transmembrane</keyword>
<feature type="transmembrane region" description="Helical" evidence="6">
    <location>
        <begin position="6"/>
        <end position="27"/>
    </location>
</feature>
<dbReference type="GO" id="GO:0033573">
    <property type="term" value="C:high-affinity iron permease complex"/>
    <property type="evidence" value="ECO:0007669"/>
    <property type="project" value="InterPro"/>
</dbReference>
<evidence type="ECO:0000256" key="5">
    <source>
        <dbReference type="ARBA" id="ARBA00023136"/>
    </source>
</evidence>
<dbReference type="OrthoDB" id="7260758at2"/>
<feature type="transmembrane region" description="Helical" evidence="6">
    <location>
        <begin position="184"/>
        <end position="204"/>
    </location>
</feature>
<feature type="transmembrane region" description="Helical" evidence="6">
    <location>
        <begin position="151"/>
        <end position="172"/>
    </location>
</feature>
<keyword evidence="8" id="KW-1185">Reference proteome</keyword>
<evidence type="ECO:0000313" key="8">
    <source>
        <dbReference type="Proteomes" id="UP000002941"/>
    </source>
</evidence>